<dbReference type="EMBL" id="PUEJ01000004">
    <property type="protein sequence ID" value="PRH87616.1"/>
    <property type="molecule type" value="Genomic_DNA"/>
</dbReference>
<keyword evidence="4" id="KW-1185">Reference proteome</keyword>
<dbReference type="SUPFAM" id="SSF51445">
    <property type="entry name" value="(Trans)glycosidases"/>
    <property type="match status" value="1"/>
</dbReference>
<dbReference type="AlphaFoldDB" id="A0A2S9QE44"/>
<gene>
    <name evidence="3" type="ORF">C5L14_13555</name>
</gene>
<evidence type="ECO:0000259" key="2">
    <source>
        <dbReference type="Pfam" id="PF03537"/>
    </source>
</evidence>
<protein>
    <recommendedName>
        <fullName evidence="2">Glycoside-hydrolase family GH114 TIM-barrel domain-containing protein</fullName>
    </recommendedName>
</protein>
<dbReference type="Pfam" id="PF03537">
    <property type="entry name" value="Glyco_hydro_114"/>
    <property type="match status" value="1"/>
</dbReference>
<feature type="domain" description="Glycoside-hydrolase family GH114 TIM-barrel" evidence="2">
    <location>
        <begin position="150"/>
        <end position="305"/>
    </location>
</feature>
<proteinExistence type="predicted"/>
<evidence type="ECO:0000256" key="1">
    <source>
        <dbReference type="SAM" id="MobiDB-lite"/>
    </source>
</evidence>
<evidence type="ECO:0000313" key="4">
    <source>
        <dbReference type="Proteomes" id="UP000237682"/>
    </source>
</evidence>
<organism evidence="3 4">
    <name type="scientific">Labrys okinawensis</name>
    <dbReference type="NCBI Taxonomy" id="346911"/>
    <lineage>
        <taxon>Bacteria</taxon>
        <taxon>Pseudomonadati</taxon>
        <taxon>Pseudomonadota</taxon>
        <taxon>Alphaproteobacteria</taxon>
        <taxon>Hyphomicrobiales</taxon>
        <taxon>Xanthobacteraceae</taxon>
        <taxon>Labrys</taxon>
    </lineage>
</organism>
<feature type="region of interest" description="Disordered" evidence="1">
    <location>
        <begin position="1"/>
        <end position="39"/>
    </location>
</feature>
<dbReference type="InterPro" id="IPR004352">
    <property type="entry name" value="GH114_TIM-barrel"/>
</dbReference>
<accession>A0A2S9QE44</accession>
<reference evidence="3 4" key="1">
    <citation type="submission" date="2018-02" db="EMBL/GenBank/DDBJ databases">
        <title>Whole genome sequencing of endophytic bacterium.</title>
        <authorList>
            <person name="Eedara R."/>
            <person name="Podile A.R."/>
        </authorList>
    </citation>
    <scope>NUCLEOTIDE SEQUENCE [LARGE SCALE GENOMIC DNA]</scope>
    <source>
        <strain evidence="3 4">RP1T</strain>
    </source>
</reference>
<sequence>MSARLRSWGRPHPFSSRPAVGQDEPFPASGATRIPPWPRSCRERIAVRGSADGAESIETNGRAMMQRHSSFGLAVIASLAGATAALAQQSVPHPETVDRIPRAQIFNGRMQAPANLPNVGFVWGSKTPLRSNKVIDSYYYPNQRDLNRAHTAEWYKANHPSWITYQCDQQTPSFGYTYSWGAYAPLDTSNPEVRQYILKTYIEPALAKGYHSIAFDNVALPNTDKRCGVWRDGKWVQLFSGQSRDPAHTAQKLDYIGWLAKEIHQRGGLIALNAKIDPKQPDETKALINLADIWVDEGGFSDSCRRRITGDAWRLKRELIQQRNNRAYVSINYTCTNGSAPPDNAEMSWIVASFLVNRNNRSYLAVLPQKDTGRWVEYPNLDPPVGPPTGPSELQGTTAWRNYQRGYAAVNFSDRDSATIQPPAGSWRDLSGQAVNGPIELKPRSGVVLLRAEG</sequence>
<name>A0A2S9QE44_9HYPH</name>
<dbReference type="Proteomes" id="UP000237682">
    <property type="component" value="Unassembled WGS sequence"/>
</dbReference>
<dbReference type="OrthoDB" id="8431218at2"/>
<dbReference type="InterPro" id="IPR017853">
    <property type="entry name" value="GH"/>
</dbReference>
<evidence type="ECO:0000313" key="3">
    <source>
        <dbReference type="EMBL" id="PRH87616.1"/>
    </source>
</evidence>
<comment type="caution">
    <text evidence="3">The sequence shown here is derived from an EMBL/GenBank/DDBJ whole genome shotgun (WGS) entry which is preliminary data.</text>
</comment>